<dbReference type="InterPro" id="IPR036291">
    <property type="entry name" value="NAD(P)-bd_dom_sf"/>
</dbReference>
<reference evidence="4 5" key="1">
    <citation type="submission" date="2018-06" db="EMBL/GenBank/DDBJ databases">
        <title>Genomic Encyclopedia of Type Strains, Phase IV (KMG-IV): sequencing the most valuable type-strain genomes for metagenomic binning, comparative biology and taxonomic classification.</title>
        <authorList>
            <person name="Goeker M."/>
        </authorList>
    </citation>
    <scope>NUCLEOTIDE SEQUENCE [LARGE SCALE GENOMIC DNA]</scope>
    <source>
        <strain evidence="4 5">DSM 44599</strain>
    </source>
</reference>
<protein>
    <submittedName>
        <fullName evidence="4">NAD(P)-dependent dehydrogenase (Short-subunit alcohol dehydrogenase family)</fullName>
    </submittedName>
</protein>
<gene>
    <name evidence="4" type="ORF">DFR74_111147</name>
</gene>
<dbReference type="CDD" id="cd05233">
    <property type="entry name" value="SDR_c"/>
    <property type="match status" value="1"/>
</dbReference>
<evidence type="ECO:0000313" key="5">
    <source>
        <dbReference type="Proteomes" id="UP000252586"/>
    </source>
</evidence>
<dbReference type="GO" id="GO:0016491">
    <property type="term" value="F:oxidoreductase activity"/>
    <property type="evidence" value="ECO:0007669"/>
    <property type="project" value="UniProtKB-KW"/>
</dbReference>
<dbReference type="InterPro" id="IPR057326">
    <property type="entry name" value="KR_dom"/>
</dbReference>
<proteinExistence type="inferred from homology"/>
<evidence type="ECO:0000313" key="4">
    <source>
        <dbReference type="EMBL" id="RBO87441.1"/>
    </source>
</evidence>
<keyword evidence="2" id="KW-0560">Oxidoreductase</keyword>
<evidence type="ECO:0000256" key="2">
    <source>
        <dbReference type="ARBA" id="ARBA00023002"/>
    </source>
</evidence>
<dbReference type="Gene3D" id="3.40.50.720">
    <property type="entry name" value="NAD(P)-binding Rossmann-like Domain"/>
    <property type="match status" value="1"/>
</dbReference>
<comment type="caution">
    <text evidence="4">The sequence shown here is derived from an EMBL/GenBank/DDBJ whole genome shotgun (WGS) entry which is preliminary data.</text>
</comment>
<dbReference type="InterPro" id="IPR020904">
    <property type="entry name" value="Sc_DH/Rdtase_CS"/>
</dbReference>
<dbReference type="OrthoDB" id="9803333at2"/>
<comment type="similarity">
    <text evidence="1">Belongs to the short-chain dehydrogenases/reductases (SDR) family.</text>
</comment>
<evidence type="ECO:0000256" key="1">
    <source>
        <dbReference type="ARBA" id="ARBA00006484"/>
    </source>
</evidence>
<dbReference type="Pfam" id="PF13561">
    <property type="entry name" value="adh_short_C2"/>
    <property type="match status" value="1"/>
</dbReference>
<dbReference type="PROSITE" id="PS00061">
    <property type="entry name" value="ADH_SHORT"/>
    <property type="match status" value="1"/>
</dbReference>
<dbReference type="PANTHER" id="PTHR43639:SF1">
    <property type="entry name" value="SHORT-CHAIN DEHYDROGENASE_REDUCTASE FAMILY PROTEIN"/>
    <property type="match status" value="1"/>
</dbReference>
<name>A0A366DBL3_9NOCA</name>
<dbReference type="RefSeq" id="WP_067505446.1">
    <property type="nucleotide sequence ID" value="NZ_CP107943.1"/>
</dbReference>
<dbReference type="SUPFAM" id="SSF51735">
    <property type="entry name" value="NAD(P)-binding Rossmann-fold domains"/>
    <property type="match status" value="1"/>
</dbReference>
<dbReference type="EMBL" id="QNRE01000011">
    <property type="protein sequence ID" value="RBO87441.1"/>
    <property type="molecule type" value="Genomic_DNA"/>
</dbReference>
<dbReference type="InterPro" id="IPR002347">
    <property type="entry name" value="SDR_fam"/>
</dbReference>
<keyword evidence="5" id="KW-1185">Reference proteome</keyword>
<feature type="domain" description="Ketoreductase" evidence="3">
    <location>
        <begin position="8"/>
        <end position="187"/>
    </location>
</feature>
<accession>A0A366DBL3</accession>
<evidence type="ECO:0000259" key="3">
    <source>
        <dbReference type="SMART" id="SM00822"/>
    </source>
</evidence>
<dbReference type="NCBIfam" id="NF005559">
    <property type="entry name" value="PRK07231.1"/>
    <property type="match status" value="1"/>
</dbReference>
<dbReference type="SMART" id="SM00822">
    <property type="entry name" value="PKS_KR"/>
    <property type="match status" value="1"/>
</dbReference>
<organism evidence="4 5">
    <name type="scientific">Nocardia puris</name>
    <dbReference type="NCBI Taxonomy" id="208602"/>
    <lineage>
        <taxon>Bacteria</taxon>
        <taxon>Bacillati</taxon>
        <taxon>Actinomycetota</taxon>
        <taxon>Actinomycetes</taxon>
        <taxon>Mycobacteriales</taxon>
        <taxon>Nocardiaceae</taxon>
        <taxon>Nocardia</taxon>
    </lineage>
</organism>
<dbReference type="PRINTS" id="PR00080">
    <property type="entry name" value="SDRFAMILY"/>
</dbReference>
<dbReference type="FunFam" id="3.40.50.720:FF:000084">
    <property type="entry name" value="Short-chain dehydrogenase reductase"/>
    <property type="match status" value="1"/>
</dbReference>
<dbReference type="Proteomes" id="UP000252586">
    <property type="component" value="Unassembled WGS sequence"/>
</dbReference>
<dbReference type="STRING" id="1210090.GCA_001613185_01516"/>
<dbReference type="PANTHER" id="PTHR43639">
    <property type="entry name" value="OXIDOREDUCTASE, SHORT-CHAIN DEHYDROGENASE/REDUCTASE FAMILY (AFU_ORTHOLOGUE AFUA_5G02870)"/>
    <property type="match status" value="1"/>
</dbReference>
<sequence>MGNRFDDKIALVTGATSGIGLATARRLHAEGAQVIVTGRDQRKLDATAEELGDRVLAVRGDVADPADLDALTTAIRARFDRLDVLVANAGIGSFQPSAEVTEDEFDRVVGINFKGVFFTVQKALPLLPDHAAIVLNASWALHRGVQGAALYSATKAAVHNLARTLAAELAPRRIRVNSVSPGYIETPSYRENVSAAAKSAAIAVVPAARLGTSEDVAATIAYLASPDAAYVNGQDILVDGGMITAVPETRL</sequence>
<dbReference type="AlphaFoldDB" id="A0A366DBL3"/>
<dbReference type="PRINTS" id="PR00081">
    <property type="entry name" value="GDHRDH"/>
</dbReference>